<protein>
    <submittedName>
        <fullName evidence="1">Uncharacterized protein</fullName>
    </submittedName>
</protein>
<evidence type="ECO:0000313" key="2">
    <source>
        <dbReference type="Proteomes" id="UP000708208"/>
    </source>
</evidence>
<feature type="non-terminal residue" evidence="1">
    <location>
        <position position="1"/>
    </location>
</feature>
<evidence type="ECO:0000313" key="1">
    <source>
        <dbReference type="EMBL" id="CAG7729651.1"/>
    </source>
</evidence>
<reference evidence="1" key="1">
    <citation type="submission" date="2021-06" db="EMBL/GenBank/DDBJ databases">
        <authorList>
            <person name="Hodson N. C."/>
            <person name="Mongue J. A."/>
            <person name="Jaron S. K."/>
        </authorList>
    </citation>
    <scope>NUCLEOTIDE SEQUENCE</scope>
</reference>
<organism evidence="1 2">
    <name type="scientific">Allacma fusca</name>
    <dbReference type="NCBI Taxonomy" id="39272"/>
    <lineage>
        <taxon>Eukaryota</taxon>
        <taxon>Metazoa</taxon>
        <taxon>Ecdysozoa</taxon>
        <taxon>Arthropoda</taxon>
        <taxon>Hexapoda</taxon>
        <taxon>Collembola</taxon>
        <taxon>Symphypleona</taxon>
        <taxon>Sminthuridae</taxon>
        <taxon>Allacma</taxon>
    </lineage>
</organism>
<keyword evidence="2" id="KW-1185">Reference proteome</keyword>
<dbReference type="Proteomes" id="UP000708208">
    <property type="component" value="Unassembled WGS sequence"/>
</dbReference>
<proteinExistence type="predicted"/>
<accession>A0A8J2PAL4</accession>
<comment type="caution">
    <text evidence="1">The sequence shown here is derived from an EMBL/GenBank/DDBJ whole genome shotgun (WGS) entry which is preliminary data.</text>
</comment>
<name>A0A8J2PAL4_9HEXA</name>
<sequence>ITLTRLSGCYDGT</sequence>
<gene>
    <name evidence="1" type="ORF">AFUS01_LOCUS18349</name>
</gene>
<dbReference type="EMBL" id="CAJVCH010182127">
    <property type="protein sequence ID" value="CAG7729651.1"/>
    <property type="molecule type" value="Genomic_DNA"/>
</dbReference>